<dbReference type="EMBL" id="JACGWO010000009">
    <property type="protein sequence ID" value="KAK4418192.1"/>
    <property type="molecule type" value="Genomic_DNA"/>
</dbReference>
<sequence>MFTKKHQLAFNYAHYKAAVTQIPANKTTIELKNTGKFSLTEEESGIDPDGANAIPGPGATIASGFGGLGLDGIRGIEDSLGERSEPPGEGKRGAISGDNAGGGEDNGAIGSGNNAGAAEIVEAGKFMHKAGDDENAIKRAVARTIKNGVMESEAINDEEIMKKIKSFFVKGAEINAVSLMEMNDCGSKD</sequence>
<reference evidence="2" key="2">
    <citation type="journal article" date="2024" name="Plant">
        <title>Genomic evolution and insights into agronomic trait innovations of Sesamum species.</title>
        <authorList>
            <person name="Miao H."/>
            <person name="Wang L."/>
            <person name="Qu L."/>
            <person name="Liu H."/>
            <person name="Sun Y."/>
            <person name="Le M."/>
            <person name="Wang Q."/>
            <person name="Wei S."/>
            <person name="Zheng Y."/>
            <person name="Lin W."/>
            <person name="Duan Y."/>
            <person name="Cao H."/>
            <person name="Xiong S."/>
            <person name="Wang X."/>
            <person name="Wei L."/>
            <person name="Li C."/>
            <person name="Ma Q."/>
            <person name="Ju M."/>
            <person name="Zhao R."/>
            <person name="Li G."/>
            <person name="Mu C."/>
            <person name="Tian Q."/>
            <person name="Mei H."/>
            <person name="Zhang T."/>
            <person name="Gao T."/>
            <person name="Zhang H."/>
        </authorList>
    </citation>
    <scope>NUCLEOTIDE SEQUENCE</scope>
    <source>
        <strain evidence="2">3651</strain>
    </source>
</reference>
<keyword evidence="3" id="KW-1185">Reference proteome</keyword>
<comment type="caution">
    <text evidence="2">The sequence shown here is derived from an EMBL/GenBank/DDBJ whole genome shotgun (WGS) entry which is preliminary data.</text>
</comment>
<evidence type="ECO:0000256" key="1">
    <source>
        <dbReference type="SAM" id="MobiDB-lite"/>
    </source>
</evidence>
<evidence type="ECO:0000313" key="3">
    <source>
        <dbReference type="Proteomes" id="UP001293254"/>
    </source>
</evidence>
<feature type="region of interest" description="Disordered" evidence="1">
    <location>
        <begin position="77"/>
        <end position="111"/>
    </location>
</feature>
<gene>
    <name evidence="2" type="ORF">Salat_2231900</name>
</gene>
<organism evidence="2 3">
    <name type="scientific">Sesamum alatum</name>
    <dbReference type="NCBI Taxonomy" id="300844"/>
    <lineage>
        <taxon>Eukaryota</taxon>
        <taxon>Viridiplantae</taxon>
        <taxon>Streptophyta</taxon>
        <taxon>Embryophyta</taxon>
        <taxon>Tracheophyta</taxon>
        <taxon>Spermatophyta</taxon>
        <taxon>Magnoliopsida</taxon>
        <taxon>eudicotyledons</taxon>
        <taxon>Gunneridae</taxon>
        <taxon>Pentapetalae</taxon>
        <taxon>asterids</taxon>
        <taxon>lamiids</taxon>
        <taxon>Lamiales</taxon>
        <taxon>Pedaliaceae</taxon>
        <taxon>Sesamum</taxon>
    </lineage>
</organism>
<dbReference type="Proteomes" id="UP001293254">
    <property type="component" value="Unassembled WGS sequence"/>
</dbReference>
<protein>
    <submittedName>
        <fullName evidence="2">Uncharacterized protein</fullName>
    </submittedName>
</protein>
<name>A0AAE1XUI0_9LAMI</name>
<evidence type="ECO:0000313" key="2">
    <source>
        <dbReference type="EMBL" id="KAK4418192.1"/>
    </source>
</evidence>
<reference evidence="2" key="1">
    <citation type="submission" date="2020-06" db="EMBL/GenBank/DDBJ databases">
        <authorList>
            <person name="Li T."/>
            <person name="Hu X."/>
            <person name="Zhang T."/>
            <person name="Song X."/>
            <person name="Zhang H."/>
            <person name="Dai N."/>
            <person name="Sheng W."/>
            <person name="Hou X."/>
            <person name="Wei L."/>
        </authorList>
    </citation>
    <scope>NUCLEOTIDE SEQUENCE</scope>
    <source>
        <strain evidence="2">3651</strain>
        <tissue evidence="2">Leaf</tissue>
    </source>
</reference>
<feature type="compositionally biased region" description="Basic and acidic residues" evidence="1">
    <location>
        <begin position="77"/>
        <end position="92"/>
    </location>
</feature>
<accession>A0AAE1XUI0</accession>
<dbReference type="AlphaFoldDB" id="A0AAE1XUI0"/>
<proteinExistence type="predicted"/>